<name>A0A1I0EPM0_THASX</name>
<keyword evidence="1" id="KW-0812">Transmembrane</keyword>
<dbReference type="EMBL" id="FOHK01000008">
    <property type="protein sequence ID" value="SET47212.1"/>
    <property type="molecule type" value="Genomic_DNA"/>
</dbReference>
<evidence type="ECO:0000313" key="3">
    <source>
        <dbReference type="Proteomes" id="UP000199308"/>
    </source>
</evidence>
<keyword evidence="1" id="KW-0472">Membrane</keyword>
<sequence>MRSLFSNRQLALLFLFNVALGMAFIRFTPLMFSYGKEHFDSVWQILMTTPFLLFYWVFGIFVFIFISFSLVKVVATNLYEQLAGWFYVLLALIPITAFVMTKLATHKRYGAFTKRALIIIGLAIANYVSLYSFFLSMGV</sequence>
<reference evidence="2 3" key="1">
    <citation type="submission" date="2016-10" db="EMBL/GenBank/DDBJ databases">
        <authorList>
            <person name="de Groot N.N."/>
        </authorList>
    </citation>
    <scope>NUCLEOTIDE SEQUENCE [LARGE SCALE GENOMIC DNA]</scope>
    <source>
        <strain evidence="2 3">DSM 19706</strain>
    </source>
</reference>
<evidence type="ECO:0000256" key="1">
    <source>
        <dbReference type="SAM" id="Phobius"/>
    </source>
</evidence>
<feature type="transmembrane region" description="Helical" evidence="1">
    <location>
        <begin position="52"/>
        <end position="71"/>
    </location>
</feature>
<dbReference type="RefSeq" id="WP_093329550.1">
    <property type="nucleotide sequence ID" value="NZ_AP027363.1"/>
</dbReference>
<dbReference type="Proteomes" id="UP000199308">
    <property type="component" value="Unassembled WGS sequence"/>
</dbReference>
<feature type="transmembrane region" description="Helical" evidence="1">
    <location>
        <begin position="12"/>
        <end position="32"/>
    </location>
</feature>
<protein>
    <submittedName>
        <fullName evidence="2">Uncharacterized protein</fullName>
    </submittedName>
</protein>
<organism evidence="2 3">
    <name type="scientific">Thalassotalea agarivorans</name>
    <name type="common">Thalassomonas agarivorans</name>
    <dbReference type="NCBI Taxonomy" id="349064"/>
    <lineage>
        <taxon>Bacteria</taxon>
        <taxon>Pseudomonadati</taxon>
        <taxon>Pseudomonadota</taxon>
        <taxon>Gammaproteobacteria</taxon>
        <taxon>Alteromonadales</taxon>
        <taxon>Colwelliaceae</taxon>
        <taxon>Thalassotalea</taxon>
    </lineage>
</organism>
<keyword evidence="1" id="KW-1133">Transmembrane helix</keyword>
<feature type="transmembrane region" description="Helical" evidence="1">
    <location>
        <begin position="116"/>
        <end position="134"/>
    </location>
</feature>
<proteinExistence type="predicted"/>
<evidence type="ECO:0000313" key="2">
    <source>
        <dbReference type="EMBL" id="SET47212.1"/>
    </source>
</evidence>
<gene>
    <name evidence="2" type="ORF">SAMN05660429_01881</name>
</gene>
<feature type="transmembrane region" description="Helical" evidence="1">
    <location>
        <begin position="83"/>
        <end position="104"/>
    </location>
</feature>
<accession>A0A1I0EPM0</accession>
<keyword evidence="3" id="KW-1185">Reference proteome</keyword>
<dbReference type="AlphaFoldDB" id="A0A1I0EPM0"/>